<feature type="non-terminal residue" evidence="1">
    <location>
        <position position="186"/>
    </location>
</feature>
<protein>
    <submittedName>
        <fullName evidence="1">Uncharacterized protein</fullName>
    </submittedName>
</protein>
<name>A0A0F8WMQ2_9ZZZZ</name>
<dbReference type="AlphaFoldDB" id="A0A0F8WMQ2"/>
<proteinExistence type="predicted"/>
<gene>
    <name evidence="1" type="ORF">LCGC14_3047280</name>
</gene>
<accession>A0A0F8WMQ2</accession>
<comment type="caution">
    <text evidence="1">The sequence shown here is derived from an EMBL/GenBank/DDBJ whole genome shotgun (WGS) entry which is preliminary data.</text>
</comment>
<sequence length="186" mass="19791">MPVPDVWPKDIFKSFKIIPTKHLSNAFKNLSKIAKGTWKAMGTAAKEIKTATSLFAAFGSESLITKVFDKVIGNYTKYLSDTFWGEVVKEIDFDVMTTAITDILGPIFSAVGGWIGDRIAEAPVAASIGGALGGLIGSAYGPMGQLVGTLAGIAIGWLVEELAGEIKPLPGEPGGIPRDYTSEEYY</sequence>
<dbReference type="EMBL" id="LAZR01064119">
    <property type="protein sequence ID" value="KKK58157.1"/>
    <property type="molecule type" value="Genomic_DNA"/>
</dbReference>
<reference evidence="1" key="1">
    <citation type="journal article" date="2015" name="Nature">
        <title>Complex archaea that bridge the gap between prokaryotes and eukaryotes.</title>
        <authorList>
            <person name="Spang A."/>
            <person name="Saw J.H."/>
            <person name="Jorgensen S.L."/>
            <person name="Zaremba-Niedzwiedzka K."/>
            <person name="Martijn J."/>
            <person name="Lind A.E."/>
            <person name="van Eijk R."/>
            <person name="Schleper C."/>
            <person name="Guy L."/>
            <person name="Ettema T.J."/>
        </authorList>
    </citation>
    <scope>NUCLEOTIDE SEQUENCE</scope>
</reference>
<evidence type="ECO:0000313" key="1">
    <source>
        <dbReference type="EMBL" id="KKK58157.1"/>
    </source>
</evidence>
<organism evidence="1">
    <name type="scientific">marine sediment metagenome</name>
    <dbReference type="NCBI Taxonomy" id="412755"/>
    <lineage>
        <taxon>unclassified sequences</taxon>
        <taxon>metagenomes</taxon>
        <taxon>ecological metagenomes</taxon>
    </lineage>
</organism>